<dbReference type="NCBIfam" id="TIGR03562">
    <property type="entry name" value="osmo_induc_OsmC"/>
    <property type="match status" value="1"/>
</dbReference>
<organism evidence="1 2">
    <name type="scientific">Autumnicola musiva</name>
    <dbReference type="NCBI Taxonomy" id="3075589"/>
    <lineage>
        <taxon>Bacteria</taxon>
        <taxon>Pseudomonadati</taxon>
        <taxon>Bacteroidota</taxon>
        <taxon>Flavobacteriia</taxon>
        <taxon>Flavobacteriales</taxon>
        <taxon>Flavobacteriaceae</taxon>
        <taxon>Autumnicola</taxon>
    </lineage>
</organism>
<dbReference type="InterPro" id="IPR003718">
    <property type="entry name" value="OsmC/Ohr_fam"/>
</dbReference>
<dbReference type="Pfam" id="PF02566">
    <property type="entry name" value="OsmC"/>
    <property type="match status" value="1"/>
</dbReference>
<dbReference type="EMBL" id="JAVRHK010000006">
    <property type="protein sequence ID" value="MDT0676936.1"/>
    <property type="molecule type" value="Genomic_DNA"/>
</dbReference>
<dbReference type="InterPro" id="IPR052707">
    <property type="entry name" value="OsmC_Ohr_Peroxiredoxin"/>
</dbReference>
<dbReference type="Proteomes" id="UP001262582">
    <property type="component" value="Unassembled WGS sequence"/>
</dbReference>
<protein>
    <submittedName>
        <fullName evidence="1">OsmC family protein</fullName>
        <ecNumber evidence="1">1.11.1.29</ecNumber>
    </submittedName>
</protein>
<gene>
    <name evidence="1" type="ORF">RM539_10125</name>
</gene>
<dbReference type="InterPro" id="IPR036102">
    <property type="entry name" value="OsmC/Ohrsf"/>
</dbReference>
<dbReference type="Gene3D" id="3.30.300.20">
    <property type="match status" value="1"/>
</dbReference>
<keyword evidence="2" id="KW-1185">Reference proteome</keyword>
<dbReference type="PANTHER" id="PTHR42830">
    <property type="entry name" value="OSMOTICALLY INDUCIBLE FAMILY PROTEIN"/>
    <property type="match status" value="1"/>
</dbReference>
<accession>A0ABU3D5X6</accession>
<dbReference type="InterPro" id="IPR019904">
    <property type="entry name" value="Peroxiredoxin_OsmC"/>
</dbReference>
<evidence type="ECO:0000313" key="1">
    <source>
        <dbReference type="EMBL" id="MDT0676936.1"/>
    </source>
</evidence>
<comment type="caution">
    <text evidence="1">The sequence shown here is derived from an EMBL/GenBank/DDBJ whole genome shotgun (WGS) entry which is preliminary data.</text>
</comment>
<proteinExistence type="predicted"/>
<evidence type="ECO:0000313" key="2">
    <source>
        <dbReference type="Proteomes" id="UP001262582"/>
    </source>
</evidence>
<keyword evidence="1" id="KW-0560">Oxidoreductase</keyword>
<dbReference type="RefSeq" id="WP_311503280.1">
    <property type="nucleotide sequence ID" value="NZ_JAVRHK010000006.1"/>
</dbReference>
<reference evidence="1 2" key="1">
    <citation type="submission" date="2023-09" db="EMBL/GenBank/DDBJ databases">
        <authorList>
            <person name="Rey-Velasco X."/>
        </authorList>
    </citation>
    <scope>NUCLEOTIDE SEQUENCE [LARGE SCALE GENOMIC DNA]</scope>
    <source>
        <strain evidence="1 2">F117</strain>
    </source>
</reference>
<dbReference type="SUPFAM" id="SSF82784">
    <property type="entry name" value="OsmC-like"/>
    <property type="match status" value="1"/>
</dbReference>
<keyword evidence="1" id="KW-0575">Peroxidase</keyword>
<dbReference type="PANTHER" id="PTHR42830:SF1">
    <property type="entry name" value="OSMOTICALLY INDUCIBLE FAMILY PROTEIN"/>
    <property type="match status" value="1"/>
</dbReference>
<dbReference type="EC" id="1.11.1.29" evidence="1"/>
<dbReference type="InterPro" id="IPR015946">
    <property type="entry name" value="KH_dom-like_a/b"/>
</dbReference>
<sequence>MKRKATAVWKGNLKEGRGTLSTESGVLGETQYSYKTRFEDGKGTNPEELIGAAHSGCFSMQLSAFLAEEGFTADKLETNSEITFENGEISRSHLILEATVPNIEKDKFEELVNKAKENCPVSKLLKTEITVSSTLI</sequence>
<dbReference type="GO" id="GO:0004601">
    <property type="term" value="F:peroxidase activity"/>
    <property type="evidence" value="ECO:0007669"/>
    <property type="project" value="UniProtKB-KW"/>
</dbReference>
<name>A0ABU3D5X6_9FLAO</name>